<dbReference type="Pfam" id="PF00534">
    <property type="entry name" value="Glycos_transf_1"/>
    <property type="match status" value="1"/>
</dbReference>
<dbReference type="SUPFAM" id="SSF53756">
    <property type="entry name" value="UDP-Glycosyltransferase/glycogen phosphorylase"/>
    <property type="match status" value="1"/>
</dbReference>
<name>A0A1C3RG47_9PROT</name>
<dbReference type="AlphaFoldDB" id="A0A1C3RG47"/>
<evidence type="ECO:0000259" key="1">
    <source>
        <dbReference type="Pfam" id="PF00534"/>
    </source>
</evidence>
<dbReference type="Gene3D" id="3.40.50.2000">
    <property type="entry name" value="Glycogen Phosphorylase B"/>
    <property type="match status" value="2"/>
</dbReference>
<evidence type="ECO:0000313" key="3">
    <source>
        <dbReference type="Proteomes" id="UP000231658"/>
    </source>
</evidence>
<dbReference type="STRING" id="1867952.MTBPR1_20066"/>
<dbReference type="PANTHER" id="PTHR12526">
    <property type="entry name" value="GLYCOSYLTRANSFERASE"/>
    <property type="match status" value="1"/>
</dbReference>
<evidence type="ECO:0000313" key="2">
    <source>
        <dbReference type="EMBL" id="SCA56218.1"/>
    </source>
</evidence>
<dbReference type="RefSeq" id="WP_069186898.1">
    <property type="nucleotide sequence ID" value="NZ_FLYE01000012.1"/>
</dbReference>
<dbReference type="Proteomes" id="UP000231658">
    <property type="component" value="Unassembled WGS sequence"/>
</dbReference>
<protein>
    <recommendedName>
        <fullName evidence="1">Glycosyl transferase family 1 domain-containing protein</fullName>
    </recommendedName>
</protein>
<gene>
    <name evidence="2" type="ORF">MTBPR1_20066</name>
</gene>
<accession>A0A1C3RG47</accession>
<dbReference type="OrthoDB" id="529131at2"/>
<sequence length="391" mass="44828">MRVIYISNFVLSGKMSPSVNERQFVHSLEKNLPGEVFYFIKDGPVEIDLPQDRVRFFKETPSFSKPWQCLKHAYQWAKEVKELYKTHKADVVVIRFGDNPLKEYFLTKMLPQRVFVKSLGLYQLQGEPINLMDRVLRYYHNWISEAFFRNCAGVEAVTAGYAERVEKGGVKKERIFVVSNSVPTDVFFPKQALSCPVYVPENAFPVIGYAGGLPEEKGGMEIIGLLKRLKDEYPHAHGVIVGRSEKLNVLKAYAEECGVSQQCTIHEWLALSQMPALLERFDLGVSFAPSYFLVGGNASMKIRQYLAMGIPVISQPQSNDFLLENDLGLVVEQDNFLSIEGEVRDWIVRLSKNKGEIRQRLHQYAQENLSSDFALNERIKNWSRLTKEMDR</sequence>
<dbReference type="EMBL" id="FLYE01000012">
    <property type="protein sequence ID" value="SCA56218.1"/>
    <property type="molecule type" value="Genomic_DNA"/>
</dbReference>
<proteinExistence type="predicted"/>
<dbReference type="CDD" id="cd03801">
    <property type="entry name" value="GT4_PimA-like"/>
    <property type="match status" value="1"/>
</dbReference>
<feature type="domain" description="Glycosyl transferase family 1" evidence="1">
    <location>
        <begin position="205"/>
        <end position="366"/>
    </location>
</feature>
<keyword evidence="3" id="KW-1185">Reference proteome</keyword>
<reference evidence="2 3" key="1">
    <citation type="submission" date="2016-07" db="EMBL/GenBank/DDBJ databases">
        <authorList>
            <person name="Lefevre C.T."/>
        </authorList>
    </citation>
    <scope>NUCLEOTIDE SEQUENCE [LARGE SCALE GENOMIC DNA]</scope>
    <source>
        <strain evidence="2">PR1</strain>
    </source>
</reference>
<dbReference type="GO" id="GO:0016757">
    <property type="term" value="F:glycosyltransferase activity"/>
    <property type="evidence" value="ECO:0007669"/>
    <property type="project" value="InterPro"/>
</dbReference>
<dbReference type="InterPro" id="IPR001296">
    <property type="entry name" value="Glyco_trans_1"/>
</dbReference>
<organism evidence="2 3">
    <name type="scientific">Candidatus Terasakiella magnetica</name>
    <dbReference type="NCBI Taxonomy" id="1867952"/>
    <lineage>
        <taxon>Bacteria</taxon>
        <taxon>Pseudomonadati</taxon>
        <taxon>Pseudomonadota</taxon>
        <taxon>Alphaproteobacteria</taxon>
        <taxon>Rhodospirillales</taxon>
        <taxon>Terasakiellaceae</taxon>
        <taxon>Terasakiella</taxon>
    </lineage>
</organism>